<evidence type="ECO:0000259" key="13">
    <source>
        <dbReference type="PROSITE" id="PS50885"/>
    </source>
</evidence>
<keyword evidence="6 10" id="KW-0472">Membrane</keyword>
<evidence type="ECO:0000256" key="3">
    <source>
        <dbReference type="ARBA" id="ARBA00022500"/>
    </source>
</evidence>
<feature type="domain" description="PAC" evidence="12">
    <location>
        <begin position="429"/>
        <end position="481"/>
    </location>
</feature>
<keyword evidence="15" id="KW-1185">Reference proteome</keyword>
<comment type="similarity">
    <text evidence="8">Belongs to the methyl-accepting chemotaxis (MCP) protein family.</text>
</comment>
<dbReference type="GO" id="GO:0005886">
    <property type="term" value="C:plasma membrane"/>
    <property type="evidence" value="ECO:0007669"/>
    <property type="project" value="UniProtKB-SubCell"/>
</dbReference>
<dbReference type="Pfam" id="PF02743">
    <property type="entry name" value="dCache_1"/>
    <property type="match status" value="1"/>
</dbReference>
<dbReference type="PROSITE" id="PS50113">
    <property type="entry name" value="PAC"/>
    <property type="match status" value="1"/>
</dbReference>
<dbReference type="SUPFAM" id="SSF55785">
    <property type="entry name" value="PYP-like sensor domain (PAS domain)"/>
    <property type="match status" value="1"/>
</dbReference>
<comment type="subcellular location">
    <subcellularLocation>
        <location evidence="1">Cell membrane</location>
        <topology evidence="1">Multi-pass membrane protein</topology>
    </subcellularLocation>
</comment>
<evidence type="ECO:0000256" key="10">
    <source>
        <dbReference type="SAM" id="Phobius"/>
    </source>
</evidence>
<name>A0A4P6HIV0_9BACT</name>
<dbReference type="GO" id="GO:0007165">
    <property type="term" value="P:signal transduction"/>
    <property type="evidence" value="ECO:0007669"/>
    <property type="project" value="UniProtKB-KW"/>
</dbReference>
<feature type="transmembrane region" description="Helical" evidence="10">
    <location>
        <begin position="284"/>
        <end position="304"/>
    </location>
</feature>
<proteinExistence type="inferred from homology"/>
<dbReference type="OrthoDB" id="9816383at2"/>
<sequence>MGKTGITTIIAASVAATILAGVAALVLYVAKSSFTMIEHVQESGLEQTAALTARAADIYLKGTASVLESLAAQDEIKAVFSGNKEETQRVLLSFINNHKDFFSFSVFDTSGKIVAGYNANGQDISGGDRKDRDYVKAILAGQDTVHSRSVFQSGSSSELIYVVAKSLHGPDGKLLGGIAAAPLWGRFTAAIMDPIRFGKRGYGFMVDSDGNFISHPDKKLLLQSFATNPTFKAAMDKGSGTFDYLWNGERKAMAVARIPSTNWLVCMSYYTDEMTTLAGEQRNTLIALGLGVAALAVAVIVLITRRLMLRPLLCLSDFTAKVAGGDFDAAIQCPLKAELAAFGENLRQMVAELKAKLGFAQGVLNGIPSPCGIVGPDFKMLWHNEEISRLLDKYEPGKSAVGQTSGQFYLNDPAKNTLSDRAIQERRMLAAENDFTTVAGRKLRIAVRTTPFYDLDGTLLGSISFWNDITELYEQKRHIEEQNAVIAQTAASASAVADRVAAASEELSAQIEQSSRGAEEQNGRVQETATAVEEMNATIMEVARNAAATAGSAELARDKARGGAKLVADVESAVGSIREEAVVLTDNMRGLGDQAKGIGAIMDVISDIADQTNLLALNAAIEAARAGEAGRGFAVVADEVRKLAEKTMNATKEVGQAIAGIQRGTADAVSRVERAVSKVETASGLAEKSEAALTEIVSVVEAAGDQVRAIATAAEQQSATSDEINRSVESISAIAHETAQAMHQSAQAVSDLARQAQELNSLMVSLGSANDAPRALGQ</sequence>
<keyword evidence="4 10" id="KW-0812">Transmembrane</keyword>
<dbReference type="SMART" id="SM00283">
    <property type="entry name" value="MA"/>
    <property type="match status" value="1"/>
</dbReference>
<keyword evidence="2" id="KW-1003">Cell membrane</keyword>
<feature type="transmembrane region" description="Helical" evidence="10">
    <location>
        <begin position="6"/>
        <end position="30"/>
    </location>
</feature>
<dbReference type="AlphaFoldDB" id="A0A4P6HIV0"/>
<dbReference type="CDD" id="cd11386">
    <property type="entry name" value="MCP_signal"/>
    <property type="match status" value="1"/>
</dbReference>
<dbReference type="Proteomes" id="UP000293296">
    <property type="component" value="Chromosome"/>
</dbReference>
<dbReference type="CDD" id="cd12912">
    <property type="entry name" value="PDC2_MCP_like"/>
    <property type="match status" value="1"/>
</dbReference>
<dbReference type="EMBL" id="CP026538">
    <property type="protein sequence ID" value="QAZ67093.1"/>
    <property type="molecule type" value="Genomic_DNA"/>
</dbReference>
<dbReference type="Gene3D" id="3.30.450.20">
    <property type="entry name" value="PAS domain"/>
    <property type="match status" value="3"/>
</dbReference>
<dbReference type="InterPro" id="IPR035965">
    <property type="entry name" value="PAS-like_dom_sf"/>
</dbReference>
<evidence type="ECO:0000313" key="14">
    <source>
        <dbReference type="EMBL" id="QAZ67093.1"/>
    </source>
</evidence>
<keyword evidence="3" id="KW-0145">Chemotaxis</keyword>
<keyword evidence="7 9" id="KW-0807">Transducer</keyword>
<dbReference type="Gene3D" id="6.10.340.10">
    <property type="match status" value="1"/>
</dbReference>
<dbReference type="PANTHER" id="PTHR32089">
    <property type="entry name" value="METHYL-ACCEPTING CHEMOTAXIS PROTEIN MCPB"/>
    <property type="match status" value="1"/>
</dbReference>
<organism evidence="14 15">
    <name type="scientific">Solidesulfovibrio carbinolicus</name>
    <dbReference type="NCBI Taxonomy" id="296842"/>
    <lineage>
        <taxon>Bacteria</taxon>
        <taxon>Pseudomonadati</taxon>
        <taxon>Thermodesulfobacteriota</taxon>
        <taxon>Desulfovibrionia</taxon>
        <taxon>Desulfovibrionales</taxon>
        <taxon>Desulfovibrionaceae</taxon>
        <taxon>Solidesulfovibrio</taxon>
    </lineage>
</organism>
<dbReference type="InterPro" id="IPR003660">
    <property type="entry name" value="HAMP_dom"/>
</dbReference>
<protein>
    <submittedName>
        <fullName evidence="14">Methyl-accepting chemotaxis protein</fullName>
    </submittedName>
</protein>
<dbReference type="Gene3D" id="1.10.287.950">
    <property type="entry name" value="Methyl-accepting chemotaxis protein"/>
    <property type="match status" value="1"/>
</dbReference>
<accession>A0A4P6HIV0</accession>
<dbReference type="GO" id="GO:0006935">
    <property type="term" value="P:chemotaxis"/>
    <property type="evidence" value="ECO:0007669"/>
    <property type="project" value="UniProtKB-KW"/>
</dbReference>
<evidence type="ECO:0000256" key="5">
    <source>
        <dbReference type="ARBA" id="ARBA00022989"/>
    </source>
</evidence>
<evidence type="ECO:0000256" key="9">
    <source>
        <dbReference type="PROSITE-ProRule" id="PRU00284"/>
    </source>
</evidence>
<dbReference type="InterPro" id="IPR033479">
    <property type="entry name" value="dCache_1"/>
</dbReference>
<dbReference type="InterPro" id="IPR004089">
    <property type="entry name" value="MCPsignal_dom"/>
</dbReference>
<dbReference type="PROSITE" id="PS50111">
    <property type="entry name" value="CHEMOTAXIS_TRANSDUC_2"/>
    <property type="match status" value="1"/>
</dbReference>
<dbReference type="SUPFAM" id="SSF58104">
    <property type="entry name" value="Methyl-accepting chemotaxis protein (MCP) signaling domain"/>
    <property type="match status" value="1"/>
</dbReference>
<gene>
    <name evidence="14" type="ORF">C3Y92_07570</name>
</gene>
<dbReference type="KEGG" id="dcb:C3Y92_07570"/>
<dbReference type="InterPro" id="IPR000700">
    <property type="entry name" value="PAS-assoc_C"/>
</dbReference>
<evidence type="ECO:0000313" key="15">
    <source>
        <dbReference type="Proteomes" id="UP000293296"/>
    </source>
</evidence>
<feature type="domain" description="Methyl-accepting transducer" evidence="11">
    <location>
        <begin position="496"/>
        <end position="732"/>
    </location>
</feature>
<evidence type="ECO:0000256" key="7">
    <source>
        <dbReference type="ARBA" id="ARBA00023224"/>
    </source>
</evidence>
<dbReference type="CDD" id="cd12914">
    <property type="entry name" value="PDC1_DGC_like"/>
    <property type="match status" value="1"/>
</dbReference>
<reference evidence="14 15" key="1">
    <citation type="submission" date="2018-02" db="EMBL/GenBank/DDBJ databases">
        <title>Genome sequence of Desulfovibrio carbinolicus DSM 3852.</title>
        <authorList>
            <person name="Wilbanks E."/>
            <person name="Skennerton C.T."/>
            <person name="Orphan V.J."/>
        </authorList>
    </citation>
    <scope>NUCLEOTIDE SEQUENCE [LARGE SCALE GENOMIC DNA]</scope>
    <source>
        <strain evidence="14 15">DSM 3852</strain>
    </source>
</reference>
<evidence type="ECO:0000256" key="6">
    <source>
        <dbReference type="ARBA" id="ARBA00023136"/>
    </source>
</evidence>
<evidence type="ECO:0000256" key="2">
    <source>
        <dbReference type="ARBA" id="ARBA00022475"/>
    </source>
</evidence>
<keyword evidence="5 10" id="KW-1133">Transmembrane helix</keyword>
<evidence type="ECO:0000256" key="4">
    <source>
        <dbReference type="ARBA" id="ARBA00022692"/>
    </source>
</evidence>
<evidence type="ECO:0000259" key="12">
    <source>
        <dbReference type="PROSITE" id="PS50113"/>
    </source>
</evidence>
<evidence type="ECO:0000256" key="1">
    <source>
        <dbReference type="ARBA" id="ARBA00004651"/>
    </source>
</evidence>
<dbReference type="PANTHER" id="PTHR32089:SF112">
    <property type="entry name" value="LYSOZYME-LIKE PROTEIN-RELATED"/>
    <property type="match status" value="1"/>
</dbReference>
<evidence type="ECO:0000256" key="8">
    <source>
        <dbReference type="ARBA" id="ARBA00029447"/>
    </source>
</evidence>
<dbReference type="RefSeq" id="WP_129351328.1">
    <property type="nucleotide sequence ID" value="NZ_CP026538.1"/>
</dbReference>
<feature type="domain" description="HAMP" evidence="13">
    <location>
        <begin position="306"/>
        <end position="358"/>
    </location>
</feature>
<dbReference type="CDD" id="cd06225">
    <property type="entry name" value="HAMP"/>
    <property type="match status" value="1"/>
</dbReference>
<dbReference type="PROSITE" id="PS50885">
    <property type="entry name" value="HAMP"/>
    <property type="match status" value="1"/>
</dbReference>
<evidence type="ECO:0000259" key="11">
    <source>
        <dbReference type="PROSITE" id="PS50111"/>
    </source>
</evidence>
<dbReference type="FunFam" id="1.10.287.950:FF:000001">
    <property type="entry name" value="Methyl-accepting chemotaxis sensory transducer"/>
    <property type="match status" value="1"/>
</dbReference>
<dbReference type="Pfam" id="PF00015">
    <property type="entry name" value="MCPsignal"/>
    <property type="match status" value="1"/>
</dbReference>